<accession>A0A1M7YLV6</accession>
<proteinExistence type="predicted"/>
<dbReference type="GO" id="GO:0046872">
    <property type="term" value="F:metal ion binding"/>
    <property type="evidence" value="ECO:0007669"/>
    <property type="project" value="UniProtKB-KW"/>
</dbReference>
<dbReference type="GO" id="GO:0003824">
    <property type="term" value="F:catalytic activity"/>
    <property type="evidence" value="ECO:0007669"/>
    <property type="project" value="InterPro"/>
</dbReference>
<dbReference type="EMBL" id="FRFE01000063">
    <property type="protein sequence ID" value="SHO53579.1"/>
    <property type="molecule type" value="Genomic_DNA"/>
</dbReference>
<dbReference type="InterPro" id="IPR023885">
    <property type="entry name" value="4Fe4S-binding_SPASM_dom"/>
</dbReference>
<gene>
    <name evidence="9" type="ORF">SAMN02745220_05213</name>
</gene>
<reference evidence="9 10" key="1">
    <citation type="submission" date="2016-12" db="EMBL/GenBank/DDBJ databases">
        <authorList>
            <person name="Song W.-J."/>
            <person name="Kurnit D.M."/>
        </authorList>
    </citation>
    <scope>NUCLEOTIDE SEQUENCE [LARGE SCALE GENOMIC DNA]</scope>
    <source>
        <strain evidence="9 10">DSM 18488</strain>
    </source>
</reference>
<dbReference type="InterPro" id="IPR034391">
    <property type="entry name" value="AdoMet-like_SPASM_containing"/>
</dbReference>
<dbReference type="SFLD" id="SFLDG01387">
    <property type="entry name" value="BtrN-like_SPASM_domain_contain"/>
    <property type="match status" value="1"/>
</dbReference>
<dbReference type="InterPro" id="IPR058240">
    <property type="entry name" value="rSAM_sf"/>
</dbReference>
<dbReference type="InterPro" id="IPR013785">
    <property type="entry name" value="Aldolase_TIM"/>
</dbReference>
<evidence type="ECO:0000313" key="10">
    <source>
        <dbReference type="Proteomes" id="UP000184603"/>
    </source>
</evidence>
<dbReference type="SFLD" id="SFLDG01067">
    <property type="entry name" value="SPASM/twitch_domain_containing"/>
    <property type="match status" value="1"/>
</dbReference>
<feature type="domain" description="4Fe4S-binding SPASM" evidence="8">
    <location>
        <begin position="441"/>
        <end position="511"/>
    </location>
</feature>
<evidence type="ECO:0000259" key="8">
    <source>
        <dbReference type="Pfam" id="PF13186"/>
    </source>
</evidence>
<dbReference type="InterPro" id="IPR050377">
    <property type="entry name" value="Radical_SAM_PqqE_MftC-like"/>
</dbReference>
<dbReference type="CDD" id="cd21109">
    <property type="entry name" value="SPASM"/>
    <property type="match status" value="1"/>
</dbReference>
<dbReference type="CDD" id="cd01335">
    <property type="entry name" value="Radical_SAM"/>
    <property type="match status" value="1"/>
</dbReference>
<evidence type="ECO:0000256" key="3">
    <source>
        <dbReference type="ARBA" id="ARBA00022691"/>
    </source>
</evidence>
<dbReference type="PANTHER" id="PTHR11228:SF7">
    <property type="entry name" value="PQQA PEPTIDE CYCLASE"/>
    <property type="match status" value="1"/>
</dbReference>
<evidence type="ECO:0000256" key="6">
    <source>
        <dbReference type="ARBA" id="ARBA00023014"/>
    </source>
</evidence>
<dbReference type="PANTHER" id="PTHR11228">
    <property type="entry name" value="RADICAL SAM DOMAIN PROTEIN"/>
    <property type="match status" value="1"/>
</dbReference>
<dbReference type="Gene3D" id="3.20.20.70">
    <property type="entry name" value="Aldolase class I"/>
    <property type="match status" value="1"/>
</dbReference>
<keyword evidence="3" id="KW-0949">S-adenosyl-L-methionine</keyword>
<dbReference type="InterPro" id="IPR007197">
    <property type="entry name" value="rSAM"/>
</dbReference>
<dbReference type="SUPFAM" id="SSF102114">
    <property type="entry name" value="Radical SAM enzymes"/>
    <property type="match status" value="1"/>
</dbReference>
<name>A0A1M7YLV6_9BACT</name>
<dbReference type="Proteomes" id="UP000184603">
    <property type="component" value="Unassembled WGS sequence"/>
</dbReference>
<evidence type="ECO:0000256" key="5">
    <source>
        <dbReference type="ARBA" id="ARBA00023004"/>
    </source>
</evidence>
<dbReference type="RefSeq" id="WP_073617163.1">
    <property type="nucleotide sequence ID" value="NZ_FRFE01000063.1"/>
</dbReference>
<keyword evidence="5" id="KW-0408">Iron</keyword>
<protein>
    <submittedName>
        <fullName evidence="9">Radical SAM additional 4Fe4S-binding SPASM domain-containing protein</fullName>
    </submittedName>
</protein>
<dbReference type="SFLD" id="SFLDS00029">
    <property type="entry name" value="Radical_SAM"/>
    <property type="match status" value="1"/>
</dbReference>
<evidence type="ECO:0000256" key="2">
    <source>
        <dbReference type="ARBA" id="ARBA00022485"/>
    </source>
</evidence>
<keyword evidence="10" id="KW-1185">Reference proteome</keyword>
<keyword evidence="2" id="KW-0004">4Fe-4S</keyword>
<evidence type="ECO:0000259" key="7">
    <source>
        <dbReference type="Pfam" id="PF04055"/>
    </source>
</evidence>
<keyword evidence="6" id="KW-0411">Iron-sulfur</keyword>
<keyword evidence="4" id="KW-0479">Metal-binding</keyword>
<organism evidence="9 10">
    <name type="scientific">Desulfopila aestuarii DSM 18488</name>
    <dbReference type="NCBI Taxonomy" id="1121416"/>
    <lineage>
        <taxon>Bacteria</taxon>
        <taxon>Pseudomonadati</taxon>
        <taxon>Thermodesulfobacteriota</taxon>
        <taxon>Desulfobulbia</taxon>
        <taxon>Desulfobulbales</taxon>
        <taxon>Desulfocapsaceae</taxon>
        <taxon>Desulfopila</taxon>
    </lineage>
</organism>
<dbReference type="GO" id="GO:0051536">
    <property type="term" value="F:iron-sulfur cluster binding"/>
    <property type="evidence" value="ECO:0007669"/>
    <property type="project" value="UniProtKB-KW"/>
</dbReference>
<feature type="domain" description="Radical SAM core" evidence="7">
    <location>
        <begin position="219"/>
        <end position="352"/>
    </location>
</feature>
<comment type="cofactor">
    <cofactor evidence="1">
        <name>[4Fe-4S] cluster</name>
        <dbReference type="ChEBI" id="CHEBI:49883"/>
    </cofactor>
</comment>
<dbReference type="STRING" id="1121416.SAMN02745220_05213"/>
<evidence type="ECO:0000256" key="1">
    <source>
        <dbReference type="ARBA" id="ARBA00001966"/>
    </source>
</evidence>
<dbReference type="OrthoDB" id="9782387at2"/>
<dbReference type="AlphaFoldDB" id="A0A1M7YLV6"/>
<dbReference type="Pfam" id="PF13186">
    <property type="entry name" value="SPASM"/>
    <property type="match status" value="1"/>
</dbReference>
<evidence type="ECO:0000256" key="4">
    <source>
        <dbReference type="ARBA" id="ARBA00022723"/>
    </source>
</evidence>
<dbReference type="Pfam" id="PF04055">
    <property type="entry name" value="Radical_SAM"/>
    <property type="match status" value="1"/>
</dbReference>
<sequence>MTNKFKKAVKNFYYALGLYRVWRPILRNIFEIRENIFYARIQRERAVNGILHQYFKLKNVNLYIEHCLFFSNTDSEEGYISLRGWIANKRRPLLGLSKDHKDLRILYDAKNLTVQLNVERQDVLELFPNVQLRCGFDVNLPAQKVVKHLEILLCQRFKDKYIADVAVYNVDDLRKTNQYRLLPNITKIKIENLIMNEKERLHKHTKLNSNPPHLYIDPSFNCNLKCPHCHGHKARMAGYHMPILDENALDKILNDFGETLVQVYFANWGEPLLNPNFPKFVKKIKSFNIWVHASSNLSLMITDDHLDDIILSGLDFLIISVDGITQEVYQKYRKNGDLNLVLSNIRRLIQRKKELKSATPTLEWQILKFPWNRHQIDASYQMALTLGVDKFKCTPGDIHQEKSISLSDRTDEGPMKMSSDRFAEFERIYKQKQDNYEYFGCDHLYRHLCIYPDGAAYSCYNVISPEHKLGNFIVEGKEKIINGKYQISNRNLFRLRGDTRKTGYNPCLNCELIIGDGEHRGHSFSALDFSLAFYVITGTNIYDFIQKH</sequence>
<evidence type="ECO:0000313" key="9">
    <source>
        <dbReference type="EMBL" id="SHO53579.1"/>
    </source>
</evidence>